<evidence type="ECO:0000313" key="3">
    <source>
        <dbReference type="Proteomes" id="UP000056905"/>
    </source>
</evidence>
<dbReference type="AlphaFoldDB" id="A0A0N7JGY5"/>
<dbReference type="OrthoDB" id="9785826at2"/>
<dbReference type="PANTHER" id="PTHR43544">
    <property type="entry name" value="SHORT-CHAIN DEHYDROGENASE/REDUCTASE"/>
    <property type="match status" value="1"/>
</dbReference>
<organism evidence="2 3">
    <name type="scientific">Caulobacter henricii</name>
    <dbReference type="NCBI Taxonomy" id="69395"/>
    <lineage>
        <taxon>Bacteria</taxon>
        <taxon>Pseudomonadati</taxon>
        <taxon>Pseudomonadota</taxon>
        <taxon>Alphaproteobacteria</taxon>
        <taxon>Caulobacterales</taxon>
        <taxon>Caulobacteraceae</taxon>
        <taxon>Caulobacter</taxon>
    </lineage>
</organism>
<dbReference type="Proteomes" id="UP000056905">
    <property type="component" value="Chromosome"/>
</dbReference>
<feature type="domain" description="Ketoreductase" evidence="1">
    <location>
        <begin position="10"/>
        <end position="206"/>
    </location>
</feature>
<evidence type="ECO:0000313" key="2">
    <source>
        <dbReference type="EMBL" id="ALL11890.1"/>
    </source>
</evidence>
<sequence>MAEAPDPCGRLAVVVGGTGGVGAALAAALVGDPAHDRVIVLSRRPPAEAAAAEAGARLVWIAADILDEASLAEAARQIGALGVPTLILIATGLLHGDGLAPEKSLRNLNSEALTRVLQVNAVGPALVAKHLLPLTPRDRPSVLAALSARVGSIGDNQLGGWYGYRASKAALNMLIRTLAVEHRRTRPLGVCVVLHPGTVATALSAPFQTGVPDGKLFTPVQSAAALLAVVAGLGPEANGGFYAWDGSPIAW</sequence>
<dbReference type="PRINTS" id="PR00081">
    <property type="entry name" value="GDHRDH"/>
</dbReference>
<dbReference type="Pfam" id="PF00106">
    <property type="entry name" value="adh_short"/>
    <property type="match status" value="1"/>
</dbReference>
<dbReference type="InterPro" id="IPR051468">
    <property type="entry name" value="Fungal_SecMetab_SDRs"/>
</dbReference>
<dbReference type="GO" id="GO:0016491">
    <property type="term" value="F:oxidoreductase activity"/>
    <property type="evidence" value="ECO:0007669"/>
    <property type="project" value="TreeGrafter"/>
</dbReference>
<keyword evidence="3" id="KW-1185">Reference proteome</keyword>
<proteinExistence type="predicted"/>
<protein>
    <recommendedName>
        <fullName evidence="1">Ketoreductase domain-containing protein</fullName>
    </recommendedName>
</protein>
<dbReference type="RefSeq" id="WP_062142511.1">
    <property type="nucleotide sequence ID" value="NZ_CP013002.1"/>
</dbReference>
<evidence type="ECO:0000259" key="1">
    <source>
        <dbReference type="SMART" id="SM00822"/>
    </source>
</evidence>
<accession>A0A0N7JGY5</accession>
<gene>
    <name evidence="2" type="ORF">AQ619_00060</name>
</gene>
<dbReference type="Gene3D" id="3.40.50.720">
    <property type="entry name" value="NAD(P)-binding Rossmann-like Domain"/>
    <property type="match status" value="1"/>
</dbReference>
<dbReference type="InterPro" id="IPR002347">
    <property type="entry name" value="SDR_fam"/>
</dbReference>
<reference evidence="2 3" key="1">
    <citation type="submission" date="2015-10" db="EMBL/GenBank/DDBJ databases">
        <title>Conservation of the essential genome among Caulobacter and Brevundimonas species.</title>
        <authorList>
            <person name="Scott D."/>
            <person name="Ely B."/>
        </authorList>
    </citation>
    <scope>NUCLEOTIDE SEQUENCE [LARGE SCALE GENOMIC DNA]</scope>
    <source>
        <strain evidence="2 3">CB4</strain>
    </source>
</reference>
<dbReference type="PANTHER" id="PTHR43544:SF12">
    <property type="entry name" value="NAD(P)-BINDING ROSSMANN-FOLD SUPERFAMILY PROTEIN"/>
    <property type="match status" value="1"/>
</dbReference>
<dbReference type="EMBL" id="CP013002">
    <property type="protein sequence ID" value="ALL11890.1"/>
    <property type="molecule type" value="Genomic_DNA"/>
</dbReference>
<name>A0A0N7JGY5_9CAUL</name>
<dbReference type="STRING" id="69395.AQ619_00060"/>
<dbReference type="InterPro" id="IPR057326">
    <property type="entry name" value="KR_dom"/>
</dbReference>
<dbReference type="GO" id="GO:0005737">
    <property type="term" value="C:cytoplasm"/>
    <property type="evidence" value="ECO:0007669"/>
    <property type="project" value="TreeGrafter"/>
</dbReference>
<dbReference type="InterPro" id="IPR036291">
    <property type="entry name" value="NAD(P)-bd_dom_sf"/>
</dbReference>
<dbReference type="SMART" id="SM00822">
    <property type="entry name" value="PKS_KR"/>
    <property type="match status" value="1"/>
</dbReference>
<dbReference type="KEGG" id="chq:AQ619_00060"/>
<dbReference type="SUPFAM" id="SSF51735">
    <property type="entry name" value="NAD(P)-binding Rossmann-fold domains"/>
    <property type="match status" value="1"/>
</dbReference>